<dbReference type="InterPro" id="IPR018356">
    <property type="entry name" value="Tscrpt_reg_HTH_DeoR_CS"/>
</dbReference>
<keyword evidence="1" id="KW-0805">Transcription regulation</keyword>
<reference evidence="5 6" key="1">
    <citation type="submission" date="2020-01" db="EMBL/GenBank/DDBJ databases">
        <authorList>
            <person name="Kim M.K."/>
        </authorList>
    </citation>
    <scope>NUCLEOTIDE SEQUENCE [LARGE SCALE GENOMIC DNA]</scope>
    <source>
        <strain evidence="5 6">172606-1</strain>
    </source>
</reference>
<dbReference type="Pfam" id="PF00455">
    <property type="entry name" value="DeoRC"/>
    <property type="match status" value="1"/>
</dbReference>
<evidence type="ECO:0000313" key="6">
    <source>
        <dbReference type="Proteomes" id="UP000480178"/>
    </source>
</evidence>
<organism evidence="5 6">
    <name type="scientific">Rhodocytophaga rosea</name>
    <dbReference type="NCBI Taxonomy" id="2704465"/>
    <lineage>
        <taxon>Bacteria</taxon>
        <taxon>Pseudomonadati</taxon>
        <taxon>Bacteroidota</taxon>
        <taxon>Cytophagia</taxon>
        <taxon>Cytophagales</taxon>
        <taxon>Rhodocytophagaceae</taxon>
        <taxon>Rhodocytophaga</taxon>
    </lineage>
</organism>
<dbReference type="SMART" id="SM00420">
    <property type="entry name" value="HTH_DEOR"/>
    <property type="match status" value="1"/>
</dbReference>
<keyword evidence="3" id="KW-0804">Transcription</keyword>
<dbReference type="SUPFAM" id="SSF100950">
    <property type="entry name" value="NagB/RpiA/CoA transferase-like"/>
    <property type="match status" value="1"/>
</dbReference>
<dbReference type="InterPro" id="IPR036388">
    <property type="entry name" value="WH-like_DNA-bd_sf"/>
</dbReference>
<evidence type="ECO:0000259" key="4">
    <source>
        <dbReference type="PROSITE" id="PS51000"/>
    </source>
</evidence>
<dbReference type="SUPFAM" id="SSF46785">
    <property type="entry name" value="Winged helix' DNA-binding domain"/>
    <property type="match status" value="1"/>
</dbReference>
<evidence type="ECO:0000256" key="2">
    <source>
        <dbReference type="ARBA" id="ARBA00023125"/>
    </source>
</evidence>
<gene>
    <name evidence="5" type="ORF">GXP67_06380</name>
</gene>
<dbReference type="GO" id="GO:0003700">
    <property type="term" value="F:DNA-binding transcription factor activity"/>
    <property type="evidence" value="ECO:0007669"/>
    <property type="project" value="InterPro"/>
</dbReference>
<dbReference type="EMBL" id="CP048222">
    <property type="protein sequence ID" value="QHT66311.1"/>
    <property type="molecule type" value="Genomic_DNA"/>
</dbReference>
<dbReference type="InterPro" id="IPR036390">
    <property type="entry name" value="WH_DNA-bd_sf"/>
</dbReference>
<dbReference type="PROSITE" id="PS00894">
    <property type="entry name" value="HTH_DEOR_1"/>
    <property type="match status" value="1"/>
</dbReference>
<dbReference type="InterPro" id="IPR014036">
    <property type="entry name" value="DeoR-like_C"/>
</dbReference>
<protein>
    <submittedName>
        <fullName evidence="5">DeoR/GlpR transcriptional regulator</fullName>
    </submittedName>
</protein>
<dbReference type="KEGG" id="rhoz:GXP67_06380"/>
<dbReference type="InterPro" id="IPR037171">
    <property type="entry name" value="NagB/RpiA_transferase-like"/>
</dbReference>
<sequence>MNFQIRKQIILSAVELEGSVEVKELAEKLQTSEITVRRDLAVLAEKGLLFRTHGGAVKVSLAKDPVTFANKAATNYASKEHIAQLASQQIVEGDTVFIDCGSTTFLMCQFIRHLSIKVVTNSLPVVNELMGSSVQVNIAGGELDAKRQAIHGVMAIEHLKRYKVDKAFIGVDGISLKYGLSANGEKEASITLAAASIAKHVYLLCDSSKLEKEKYFRFAPLSLIHTLITDQQAPQEVLQAYKQAGLQILS</sequence>
<evidence type="ECO:0000256" key="3">
    <source>
        <dbReference type="ARBA" id="ARBA00023163"/>
    </source>
</evidence>
<dbReference type="GO" id="GO:0003677">
    <property type="term" value="F:DNA binding"/>
    <property type="evidence" value="ECO:0007669"/>
    <property type="project" value="UniProtKB-KW"/>
</dbReference>
<dbReference type="Pfam" id="PF08220">
    <property type="entry name" value="HTH_DeoR"/>
    <property type="match status" value="1"/>
</dbReference>
<dbReference type="PRINTS" id="PR00037">
    <property type="entry name" value="HTHLACR"/>
</dbReference>
<dbReference type="InterPro" id="IPR050313">
    <property type="entry name" value="Carb_Metab_HTH_regulators"/>
</dbReference>
<evidence type="ECO:0000256" key="1">
    <source>
        <dbReference type="ARBA" id="ARBA00023015"/>
    </source>
</evidence>
<evidence type="ECO:0000313" key="5">
    <source>
        <dbReference type="EMBL" id="QHT66311.1"/>
    </source>
</evidence>
<dbReference type="PANTHER" id="PTHR30363:SF44">
    <property type="entry name" value="AGA OPERON TRANSCRIPTIONAL REPRESSOR-RELATED"/>
    <property type="match status" value="1"/>
</dbReference>
<proteinExistence type="predicted"/>
<accession>A0A6C0GEA2</accession>
<dbReference type="Proteomes" id="UP000480178">
    <property type="component" value="Chromosome"/>
</dbReference>
<dbReference type="InterPro" id="IPR001034">
    <property type="entry name" value="DeoR_HTH"/>
</dbReference>
<dbReference type="PANTHER" id="PTHR30363">
    <property type="entry name" value="HTH-TYPE TRANSCRIPTIONAL REGULATOR SRLR-RELATED"/>
    <property type="match status" value="1"/>
</dbReference>
<name>A0A6C0GEA2_9BACT</name>
<dbReference type="Gene3D" id="1.10.10.10">
    <property type="entry name" value="Winged helix-like DNA-binding domain superfamily/Winged helix DNA-binding domain"/>
    <property type="match status" value="1"/>
</dbReference>
<dbReference type="PROSITE" id="PS51000">
    <property type="entry name" value="HTH_DEOR_2"/>
    <property type="match status" value="1"/>
</dbReference>
<feature type="domain" description="HTH deoR-type" evidence="4">
    <location>
        <begin position="3"/>
        <end position="58"/>
    </location>
</feature>
<dbReference type="Gene3D" id="3.40.50.1360">
    <property type="match status" value="1"/>
</dbReference>
<dbReference type="RefSeq" id="WP_162442372.1">
    <property type="nucleotide sequence ID" value="NZ_CP048222.1"/>
</dbReference>
<dbReference type="SMART" id="SM01134">
    <property type="entry name" value="DeoRC"/>
    <property type="match status" value="1"/>
</dbReference>
<dbReference type="AlphaFoldDB" id="A0A6C0GEA2"/>
<keyword evidence="6" id="KW-1185">Reference proteome</keyword>
<keyword evidence="2" id="KW-0238">DNA-binding</keyword>